<feature type="compositionally biased region" description="Basic and acidic residues" evidence="1">
    <location>
        <begin position="1"/>
        <end position="10"/>
    </location>
</feature>
<feature type="region of interest" description="Disordered" evidence="1">
    <location>
        <begin position="1"/>
        <end position="22"/>
    </location>
</feature>
<accession>A0A176VG68</accession>
<protein>
    <submittedName>
        <fullName evidence="2">Uncharacterized protein</fullName>
    </submittedName>
</protein>
<reference evidence="2" key="1">
    <citation type="submission" date="2016-03" db="EMBL/GenBank/DDBJ databases">
        <title>Mechanisms controlling the formation of the plant cell surface in tip-growing cells are functionally conserved among land plants.</title>
        <authorList>
            <person name="Honkanen S."/>
            <person name="Jones V.A."/>
            <person name="Morieri G."/>
            <person name="Champion C."/>
            <person name="Hetherington A.J."/>
            <person name="Kelly S."/>
            <person name="Saint-Marcoux D."/>
            <person name="Proust H."/>
            <person name="Prescott H."/>
            <person name="Dolan L."/>
        </authorList>
    </citation>
    <scope>NUCLEOTIDE SEQUENCE [LARGE SCALE GENOMIC DNA]</scope>
    <source>
        <tissue evidence="2">Whole gametophyte</tissue>
    </source>
</reference>
<dbReference type="AlphaFoldDB" id="A0A176VG68"/>
<feature type="region of interest" description="Disordered" evidence="1">
    <location>
        <begin position="111"/>
        <end position="143"/>
    </location>
</feature>
<sequence length="143" mass="15074">MDNAVDKERGTPTLARSGSSGSFAVAYPSDVACVIPGDLPPCVNRSPARRRRKVGRDGSKPSIVIEAPRRGTAAAAASAVVCAAGGRRRSAANLDSRKICAAQFEFGQPCGGEDCSTRRPEHTPPAHATISRTQRSSERRIES</sequence>
<comment type="caution">
    <text evidence="2">The sequence shown here is derived from an EMBL/GenBank/DDBJ whole genome shotgun (WGS) entry which is preliminary data.</text>
</comment>
<feature type="compositionally biased region" description="Basic and acidic residues" evidence="1">
    <location>
        <begin position="115"/>
        <end position="124"/>
    </location>
</feature>
<gene>
    <name evidence="2" type="ORF">AXG93_1130s1470</name>
</gene>
<proteinExistence type="predicted"/>
<organism evidence="2 3">
    <name type="scientific">Marchantia polymorpha subsp. ruderalis</name>
    <dbReference type="NCBI Taxonomy" id="1480154"/>
    <lineage>
        <taxon>Eukaryota</taxon>
        <taxon>Viridiplantae</taxon>
        <taxon>Streptophyta</taxon>
        <taxon>Embryophyta</taxon>
        <taxon>Marchantiophyta</taxon>
        <taxon>Marchantiopsida</taxon>
        <taxon>Marchantiidae</taxon>
        <taxon>Marchantiales</taxon>
        <taxon>Marchantiaceae</taxon>
        <taxon>Marchantia</taxon>
    </lineage>
</organism>
<evidence type="ECO:0000313" key="3">
    <source>
        <dbReference type="Proteomes" id="UP000077202"/>
    </source>
</evidence>
<dbReference type="Proteomes" id="UP000077202">
    <property type="component" value="Unassembled WGS sequence"/>
</dbReference>
<keyword evidence="3" id="KW-1185">Reference proteome</keyword>
<feature type="region of interest" description="Disordered" evidence="1">
    <location>
        <begin position="37"/>
        <end position="62"/>
    </location>
</feature>
<evidence type="ECO:0000256" key="1">
    <source>
        <dbReference type="SAM" id="MobiDB-lite"/>
    </source>
</evidence>
<dbReference type="EMBL" id="LVLJ01003744">
    <property type="protein sequence ID" value="OAE19894.1"/>
    <property type="molecule type" value="Genomic_DNA"/>
</dbReference>
<name>A0A176VG68_MARPO</name>
<evidence type="ECO:0000313" key="2">
    <source>
        <dbReference type="EMBL" id="OAE19894.1"/>
    </source>
</evidence>